<dbReference type="AlphaFoldDB" id="A0A223NR73"/>
<dbReference type="EMBL" id="CP022743">
    <property type="protein sequence ID" value="ASU32296.1"/>
    <property type="molecule type" value="Genomic_DNA"/>
</dbReference>
<keyword evidence="4" id="KW-1185">Reference proteome</keyword>
<dbReference type="Pfam" id="PF16862">
    <property type="entry name" value="Glyco_hydro_79C"/>
    <property type="match status" value="1"/>
</dbReference>
<evidence type="ECO:0000313" key="3">
    <source>
        <dbReference type="EMBL" id="ASU32296.1"/>
    </source>
</evidence>
<dbReference type="Proteomes" id="UP000215002">
    <property type="component" value="Chromosome"/>
</dbReference>
<keyword evidence="1" id="KW-0732">Signal</keyword>
<feature type="chain" id="PRO_5013324874" description="Beta-glucuronidase C-terminal domain-containing protein" evidence="1">
    <location>
        <begin position="23"/>
        <end position="477"/>
    </location>
</feature>
<dbReference type="Gene3D" id="3.20.20.80">
    <property type="entry name" value="Glycosidases"/>
    <property type="match status" value="1"/>
</dbReference>
<feature type="signal peptide" evidence="1">
    <location>
        <begin position="1"/>
        <end position="22"/>
    </location>
</feature>
<dbReference type="InterPro" id="IPR017853">
    <property type="entry name" value="GH"/>
</dbReference>
<dbReference type="InterPro" id="IPR031728">
    <property type="entry name" value="GlcAase_C"/>
</dbReference>
<dbReference type="InterPro" id="IPR052974">
    <property type="entry name" value="GH79_Enzymes"/>
</dbReference>
<sequence>MNKPWFAAIALICSLCACKKAAFDTALPVKQTQQASPVTVILGQNLPGYTIPHIFEGLSYETALLTESPDYLNENNAVLIQLIKNLGKGVLRIGGNSSDEIEWGGDDAGTDSLKRKLTKADIDRLAAFAKAIKWPVLFGLNLADNNAVKAAAEADYVHTALQNNLYALQFGNEPDVFFMKPRPHNYKYADYQREWDTYYAAVKSTVPGVRFAGPDIDPFNTRWLAEFAKNEAQKVILLDAHYYNYGPASDPSLNINNVLRPNKNMEVFLQGMNKIATAHNLPFRISEANSIWGQGKPGLSNTFASALWALDFMWRIAQNNGQGVNFHGGGIRFVYTPINIDNGLITARPVYYAMLAFKYGAIGGKIIPVQIINRDESDNYNVYACVKPDKSTSLTLINKEIKKDFSFTVQLSNTTSSIKIVRLSAPSVTALNNITFAGSTINADGTFEPAITEQYRTDQKNIVVTVPAGSAAVVVIK</sequence>
<gene>
    <name evidence="3" type="ORF">MuYL_0393</name>
</gene>
<dbReference type="Gene3D" id="2.60.40.1180">
    <property type="entry name" value="Golgi alpha-mannosidase II"/>
    <property type="match status" value="1"/>
</dbReference>
<protein>
    <recommendedName>
        <fullName evidence="2">Beta-glucuronidase C-terminal domain-containing protein</fullName>
    </recommendedName>
</protein>
<dbReference type="RefSeq" id="WP_094568914.1">
    <property type="nucleotide sequence ID" value="NZ_CP022743.1"/>
</dbReference>
<organism evidence="3 4">
    <name type="scientific">Mucilaginibacter xinganensis</name>
    <dbReference type="NCBI Taxonomy" id="1234841"/>
    <lineage>
        <taxon>Bacteria</taxon>
        <taxon>Pseudomonadati</taxon>
        <taxon>Bacteroidota</taxon>
        <taxon>Sphingobacteriia</taxon>
        <taxon>Sphingobacteriales</taxon>
        <taxon>Sphingobacteriaceae</taxon>
        <taxon>Mucilaginibacter</taxon>
    </lineage>
</organism>
<proteinExistence type="predicted"/>
<name>A0A223NR73_9SPHI</name>
<evidence type="ECO:0000259" key="2">
    <source>
        <dbReference type="Pfam" id="PF16862"/>
    </source>
</evidence>
<evidence type="ECO:0000256" key="1">
    <source>
        <dbReference type="SAM" id="SignalP"/>
    </source>
</evidence>
<dbReference type="PANTHER" id="PTHR36183">
    <property type="entry name" value="BETA-GLUCURONIDASE"/>
    <property type="match status" value="1"/>
</dbReference>
<feature type="domain" description="Beta-glucuronidase C-terminal" evidence="2">
    <location>
        <begin position="383"/>
        <end position="473"/>
    </location>
</feature>
<dbReference type="InterPro" id="IPR013780">
    <property type="entry name" value="Glyco_hydro_b"/>
</dbReference>
<dbReference type="SUPFAM" id="SSF51445">
    <property type="entry name" value="(Trans)glycosidases"/>
    <property type="match status" value="1"/>
</dbReference>
<reference evidence="3 4" key="1">
    <citation type="submission" date="2017-08" db="EMBL/GenBank/DDBJ databases">
        <title>Complete genome sequence of Mucilaginibacter sp. strain BJC16-A31.</title>
        <authorList>
            <consortium name="Henan University of Science and Technology"/>
            <person name="You X."/>
        </authorList>
    </citation>
    <scope>NUCLEOTIDE SEQUENCE [LARGE SCALE GENOMIC DNA]</scope>
    <source>
        <strain evidence="3 4">BJC16-A31</strain>
    </source>
</reference>
<dbReference type="PROSITE" id="PS51257">
    <property type="entry name" value="PROKAR_LIPOPROTEIN"/>
    <property type="match status" value="1"/>
</dbReference>
<dbReference type="PANTHER" id="PTHR36183:SF2">
    <property type="entry name" value="BETA-GLUCURONIDASE C-TERMINAL DOMAIN-CONTAINING PROTEIN"/>
    <property type="match status" value="1"/>
</dbReference>
<accession>A0A223NR73</accession>
<evidence type="ECO:0000313" key="4">
    <source>
        <dbReference type="Proteomes" id="UP000215002"/>
    </source>
</evidence>
<dbReference type="OrthoDB" id="5166947at2"/>
<dbReference type="KEGG" id="muc:MuYL_0393"/>